<accession>A0A8J8P1V1</accession>
<comment type="caution">
    <text evidence="1">The sequence shown here is derived from an EMBL/GenBank/DDBJ whole genome shotgun (WGS) entry which is preliminary data.</text>
</comment>
<organism evidence="1 2">
    <name type="scientific">Halteria grandinella</name>
    <dbReference type="NCBI Taxonomy" id="5974"/>
    <lineage>
        <taxon>Eukaryota</taxon>
        <taxon>Sar</taxon>
        <taxon>Alveolata</taxon>
        <taxon>Ciliophora</taxon>
        <taxon>Intramacronucleata</taxon>
        <taxon>Spirotrichea</taxon>
        <taxon>Stichotrichia</taxon>
        <taxon>Sporadotrichida</taxon>
        <taxon>Halteriidae</taxon>
        <taxon>Halteria</taxon>
    </lineage>
</organism>
<evidence type="ECO:0000313" key="2">
    <source>
        <dbReference type="Proteomes" id="UP000785679"/>
    </source>
</evidence>
<dbReference type="AlphaFoldDB" id="A0A8J8P1V1"/>
<proteinExistence type="predicted"/>
<sequence length="751" mass="87546">MINQDNDDALRVYDLIGSYLDDEQHHSDSLNSGLIFLQKESNLSIATQNIPYLVILCVAYSNISDTTIQEELRKQLDQQFQALVQRLVNVLIQERLQIQKSFQNGIFSQNKDSKLLNEFLQISDNDLRSVTIMIQSLFFFFHSNLTYVLIIDKITSKQSSQNQDDKFGFDYVATFFYYFKMIIQVLFDHDAKVQEFNLKNVQDPSLLAKPIVEKNMRFSFRNKEAMESFLNDSVRSKLDFYKQLEDMFVPLLFNRNISHVMIMSNRLLMMIDGIIESVTPQKQMAASEAQLQLQAFKGQMRRFIVTNYEIYIDFLKGHSEFVAQRYFSKNFSISSRTSSAEEKILGGSDEVAGITRASIIGKIGVPQASDEQILTDIMGFVKAYSQLAQMVVEKIPIEEGKKQDQAQFRQDILAGVNKIMRKVFEKLQQVVQVCFSNSHKDSFFPSHLYQVEKEQYFFKGFIKMMDVKRDQLGGASQASIEQQDFLLRPRVAIQTELLTNSMTTLTLLLQIYQQINSIALQEFNACYSYIASLSLWEQMLSENCKKEFSRYIESLQNLSQDIMVFVRCELVGRAFSQLRELAKTDFQGVTTSSQRVEPFALQLIRDIKILHNFFGQTLGKVDMFYLFGHLQKFVYRLYGDYLRLIRRQSVDEYGFQRIKQSLFQIKLDFEMHIIPKLISESASSTNNKLIMRLRDELKAEITHEYERTLFIMQFLQLDELEIQGRIRDNEYGLTQEDFQIMLSTHSNHFAQ</sequence>
<name>A0A8J8P1V1_HALGN</name>
<reference evidence="1" key="1">
    <citation type="submission" date="2019-06" db="EMBL/GenBank/DDBJ databases">
        <authorList>
            <person name="Zheng W."/>
        </authorList>
    </citation>
    <scope>NUCLEOTIDE SEQUENCE</scope>
    <source>
        <strain evidence="1">QDHG01</strain>
    </source>
</reference>
<protein>
    <submittedName>
        <fullName evidence="1">Uncharacterized protein</fullName>
    </submittedName>
</protein>
<dbReference type="Proteomes" id="UP000785679">
    <property type="component" value="Unassembled WGS sequence"/>
</dbReference>
<keyword evidence="2" id="KW-1185">Reference proteome</keyword>
<evidence type="ECO:0000313" key="1">
    <source>
        <dbReference type="EMBL" id="TNV84480.1"/>
    </source>
</evidence>
<dbReference type="OrthoDB" id="10498253at2759"/>
<dbReference type="EMBL" id="RRYP01002726">
    <property type="protein sequence ID" value="TNV84480.1"/>
    <property type="molecule type" value="Genomic_DNA"/>
</dbReference>
<gene>
    <name evidence="1" type="ORF">FGO68_gene2070</name>
</gene>